<dbReference type="HOGENOM" id="CLU_2213275_0_0_1"/>
<sequence length="107" mass="11957">MARNTDERCLKTRSQPQKNKTMGKGTFFLSGRRVAVCGKCGEEIGSTGGTVNADERKLSKQFRSCHCFFRINVEDATPHLLIQKFVGDVIEISDGLITRPVTTFFLN</sequence>
<accession>D6X2W7</accession>
<reference evidence="2 3" key="1">
    <citation type="journal article" date="2008" name="Nature">
        <title>The genome of the model beetle and pest Tribolium castaneum.</title>
        <authorList>
            <consortium name="Tribolium Genome Sequencing Consortium"/>
            <person name="Richards S."/>
            <person name="Gibbs R.A."/>
            <person name="Weinstock G.M."/>
            <person name="Brown S.J."/>
            <person name="Denell R."/>
            <person name="Beeman R.W."/>
            <person name="Gibbs R."/>
            <person name="Beeman R.W."/>
            <person name="Brown S.J."/>
            <person name="Bucher G."/>
            <person name="Friedrich M."/>
            <person name="Grimmelikhuijzen C.J."/>
            <person name="Klingler M."/>
            <person name="Lorenzen M."/>
            <person name="Richards S."/>
            <person name="Roth S."/>
            <person name="Schroder R."/>
            <person name="Tautz D."/>
            <person name="Zdobnov E.M."/>
            <person name="Muzny D."/>
            <person name="Gibbs R.A."/>
            <person name="Weinstock G.M."/>
            <person name="Attaway T."/>
            <person name="Bell S."/>
            <person name="Buhay C.J."/>
            <person name="Chandrabose M.N."/>
            <person name="Chavez D."/>
            <person name="Clerk-Blankenburg K.P."/>
            <person name="Cree A."/>
            <person name="Dao M."/>
            <person name="Davis C."/>
            <person name="Chacko J."/>
            <person name="Dinh H."/>
            <person name="Dugan-Rocha S."/>
            <person name="Fowler G."/>
            <person name="Garner T.T."/>
            <person name="Garnes J."/>
            <person name="Gnirke A."/>
            <person name="Hawes A."/>
            <person name="Hernandez J."/>
            <person name="Hines S."/>
            <person name="Holder M."/>
            <person name="Hume J."/>
            <person name="Jhangiani S.N."/>
            <person name="Joshi V."/>
            <person name="Khan Z.M."/>
            <person name="Jackson L."/>
            <person name="Kovar C."/>
            <person name="Kowis A."/>
            <person name="Lee S."/>
            <person name="Lewis L.R."/>
            <person name="Margolis J."/>
            <person name="Morgan M."/>
            <person name="Nazareth L.V."/>
            <person name="Nguyen N."/>
            <person name="Okwuonu G."/>
            <person name="Parker D."/>
            <person name="Richards S."/>
            <person name="Ruiz S.J."/>
            <person name="Santibanez J."/>
            <person name="Savard J."/>
            <person name="Scherer S.E."/>
            <person name="Schneider B."/>
            <person name="Sodergren E."/>
            <person name="Tautz D."/>
            <person name="Vattahil S."/>
            <person name="Villasana D."/>
            <person name="White C.S."/>
            <person name="Wright R."/>
            <person name="Park Y."/>
            <person name="Beeman R.W."/>
            <person name="Lord J."/>
            <person name="Oppert B."/>
            <person name="Lorenzen M."/>
            <person name="Brown S."/>
            <person name="Wang L."/>
            <person name="Savard J."/>
            <person name="Tautz D."/>
            <person name="Richards S."/>
            <person name="Weinstock G."/>
            <person name="Gibbs R.A."/>
            <person name="Liu Y."/>
            <person name="Worley K."/>
            <person name="Weinstock G."/>
            <person name="Elsik C.G."/>
            <person name="Reese J.T."/>
            <person name="Elhaik E."/>
            <person name="Landan G."/>
            <person name="Graur D."/>
            <person name="Arensburger P."/>
            <person name="Atkinson P."/>
            <person name="Beeman R.W."/>
            <person name="Beidler J."/>
            <person name="Brown S.J."/>
            <person name="Demuth J.P."/>
            <person name="Drury D.W."/>
            <person name="Du Y.Z."/>
            <person name="Fujiwara H."/>
            <person name="Lorenzen M."/>
            <person name="Maselli V."/>
            <person name="Osanai M."/>
            <person name="Park Y."/>
            <person name="Robertson H.M."/>
            <person name="Tu Z."/>
            <person name="Wang J.J."/>
            <person name="Wang S."/>
            <person name="Richards S."/>
            <person name="Song H."/>
            <person name="Zhang L."/>
            <person name="Sodergren E."/>
            <person name="Werner D."/>
            <person name="Stanke M."/>
            <person name="Morgenstern B."/>
            <person name="Solovyev V."/>
            <person name="Kosarev P."/>
            <person name="Brown G."/>
            <person name="Chen H.C."/>
            <person name="Ermolaeva O."/>
            <person name="Hlavina W."/>
            <person name="Kapustin Y."/>
            <person name="Kiryutin B."/>
            <person name="Kitts P."/>
            <person name="Maglott D."/>
            <person name="Pruitt K."/>
            <person name="Sapojnikov V."/>
            <person name="Souvorov A."/>
            <person name="Mackey A.J."/>
            <person name="Waterhouse R.M."/>
            <person name="Wyder S."/>
            <person name="Zdobnov E.M."/>
            <person name="Zdobnov E.M."/>
            <person name="Wyder S."/>
            <person name="Kriventseva E.V."/>
            <person name="Kadowaki T."/>
            <person name="Bork P."/>
            <person name="Aranda M."/>
            <person name="Bao R."/>
            <person name="Beermann A."/>
            <person name="Berns N."/>
            <person name="Bolognesi R."/>
            <person name="Bonneton F."/>
            <person name="Bopp D."/>
            <person name="Brown S.J."/>
            <person name="Bucher G."/>
            <person name="Butts T."/>
            <person name="Chaumot A."/>
            <person name="Denell R.E."/>
            <person name="Ferrier D.E."/>
            <person name="Friedrich M."/>
            <person name="Gordon C.M."/>
            <person name="Jindra M."/>
            <person name="Klingler M."/>
            <person name="Lan Q."/>
            <person name="Lattorff H.M."/>
            <person name="Laudet V."/>
            <person name="von Levetsow C."/>
            <person name="Liu Z."/>
            <person name="Lutz R."/>
            <person name="Lynch J.A."/>
            <person name="da Fonseca R.N."/>
            <person name="Posnien N."/>
            <person name="Reuter R."/>
            <person name="Roth S."/>
            <person name="Savard J."/>
            <person name="Schinko J.B."/>
            <person name="Schmitt C."/>
            <person name="Schoppmeier M."/>
            <person name="Schroder R."/>
            <person name="Shippy T.D."/>
            <person name="Simonnet F."/>
            <person name="Marques-Souza H."/>
            <person name="Tautz D."/>
            <person name="Tomoyasu Y."/>
            <person name="Trauner J."/>
            <person name="Van der Zee M."/>
            <person name="Vervoort M."/>
            <person name="Wittkopp N."/>
            <person name="Wimmer E.A."/>
            <person name="Yang X."/>
            <person name="Jones A.K."/>
            <person name="Sattelle D.B."/>
            <person name="Ebert P.R."/>
            <person name="Nelson D."/>
            <person name="Scott J.G."/>
            <person name="Beeman R.W."/>
            <person name="Muthukrishnan S."/>
            <person name="Kramer K.J."/>
            <person name="Arakane Y."/>
            <person name="Beeman R.W."/>
            <person name="Zhu Q."/>
            <person name="Hogenkamp D."/>
            <person name="Dixit R."/>
            <person name="Oppert B."/>
            <person name="Jiang H."/>
            <person name="Zou Z."/>
            <person name="Marshall J."/>
            <person name="Elpidina E."/>
            <person name="Vinokurov K."/>
            <person name="Oppert C."/>
            <person name="Zou Z."/>
            <person name="Evans J."/>
            <person name="Lu Z."/>
            <person name="Zhao P."/>
            <person name="Sumathipala N."/>
            <person name="Altincicek B."/>
            <person name="Vilcinskas A."/>
            <person name="Williams M."/>
            <person name="Hultmark D."/>
            <person name="Hetru C."/>
            <person name="Jiang H."/>
            <person name="Grimmelikhuijzen C.J."/>
            <person name="Hauser F."/>
            <person name="Cazzamali G."/>
            <person name="Williamson M."/>
            <person name="Park Y."/>
            <person name="Li B."/>
            <person name="Tanaka Y."/>
            <person name="Predel R."/>
            <person name="Neupert S."/>
            <person name="Schachtner J."/>
            <person name="Verleyen P."/>
            <person name="Raible F."/>
            <person name="Bork P."/>
            <person name="Friedrich M."/>
            <person name="Walden K.K."/>
            <person name="Robertson H.M."/>
            <person name="Angeli S."/>
            <person name="Foret S."/>
            <person name="Bucher G."/>
            <person name="Schuetz S."/>
            <person name="Maleszka R."/>
            <person name="Wimmer E.A."/>
            <person name="Beeman R.W."/>
            <person name="Lorenzen M."/>
            <person name="Tomoyasu Y."/>
            <person name="Miller S.C."/>
            <person name="Grossmann D."/>
            <person name="Bucher G."/>
        </authorList>
    </citation>
    <scope>NUCLEOTIDE SEQUENCE [LARGE SCALE GENOMIC DNA]</scope>
    <source>
        <strain evidence="2 3">Georgia GA2</strain>
    </source>
</reference>
<proteinExistence type="predicted"/>
<name>D6X2W7_TRICA</name>
<dbReference type="InParanoid" id="D6X2W7"/>
<keyword evidence="3" id="KW-1185">Reference proteome</keyword>
<gene>
    <name evidence="2" type="primary">GLEAN_16268</name>
    <name evidence="2" type="ORF">TcasGA2_TC016268</name>
</gene>
<evidence type="ECO:0000313" key="2">
    <source>
        <dbReference type="EMBL" id="EFA10631.1"/>
    </source>
</evidence>
<evidence type="ECO:0000256" key="1">
    <source>
        <dbReference type="SAM" id="MobiDB-lite"/>
    </source>
</evidence>
<feature type="compositionally biased region" description="Basic and acidic residues" evidence="1">
    <location>
        <begin position="1"/>
        <end position="10"/>
    </location>
</feature>
<dbReference type="EMBL" id="KQ971372">
    <property type="protein sequence ID" value="EFA10631.1"/>
    <property type="molecule type" value="Genomic_DNA"/>
</dbReference>
<organism evidence="2 3">
    <name type="scientific">Tribolium castaneum</name>
    <name type="common">Red flour beetle</name>
    <dbReference type="NCBI Taxonomy" id="7070"/>
    <lineage>
        <taxon>Eukaryota</taxon>
        <taxon>Metazoa</taxon>
        <taxon>Ecdysozoa</taxon>
        <taxon>Arthropoda</taxon>
        <taxon>Hexapoda</taxon>
        <taxon>Insecta</taxon>
        <taxon>Pterygota</taxon>
        <taxon>Neoptera</taxon>
        <taxon>Endopterygota</taxon>
        <taxon>Coleoptera</taxon>
        <taxon>Polyphaga</taxon>
        <taxon>Cucujiformia</taxon>
        <taxon>Tenebrionidae</taxon>
        <taxon>Tenebrionidae incertae sedis</taxon>
        <taxon>Tribolium</taxon>
    </lineage>
</organism>
<dbReference type="AlphaFoldDB" id="D6X2W7"/>
<feature type="region of interest" description="Disordered" evidence="1">
    <location>
        <begin position="1"/>
        <end position="22"/>
    </location>
</feature>
<dbReference type="Proteomes" id="UP000007266">
    <property type="component" value="Linkage group 9"/>
</dbReference>
<evidence type="ECO:0000313" key="3">
    <source>
        <dbReference type="Proteomes" id="UP000007266"/>
    </source>
</evidence>
<reference evidence="2 3" key="2">
    <citation type="journal article" date="2010" name="Nucleic Acids Res.">
        <title>BeetleBase in 2010: revisions to provide comprehensive genomic information for Tribolium castaneum.</title>
        <authorList>
            <person name="Kim H.S."/>
            <person name="Murphy T."/>
            <person name="Xia J."/>
            <person name="Caragea D."/>
            <person name="Park Y."/>
            <person name="Beeman R.W."/>
            <person name="Lorenzen M.D."/>
            <person name="Butcher S."/>
            <person name="Manak J.R."/>
            <person name="Brown S.J."/>
        </authorList>
    </citation>
    <scope>GENOME REANNOTATION</scope>
    <source>
        <strain evidence="2 3">Georgia GA2</strain>
    </source>
</reference>
<protein>
    <submittedName>
        <fullName evidence="2">Uncharacterized protein</fullName>
    </submittedName>
</protein>